<proteinExistence type="predicted"/>
<evidence type="ECO:0000313" key="5">
    <source>
        <dbReference type="Proteomes" id="UP000294613"/>
    </source>
</evidence>
<gene>
    <name evidence="4" type="ORF">EDD74_11976</name>
</gene>
<dbReference type="InterPro" id="IPR043775">
    <property type="entry name" value="DUF5717_N"/>
</dbReference>
<feature type="coiled-coil region" evidence="1">
    <location>
        <begin position="423"/>
        <end position="450"/>
    </location>
</feature>
<reference evidence="4 5" key="1">
    <citation type="submission" date="2019-03" db="EMBL/GenBank/DDBJ databases">
        <title>Genomic Encyclopedia of Type Strains, Phase IV (KMG-IV): sequencing the most valuable type-strain genomes for metagenomic binning, comparative biology and taxonomic classification.</title>
        <authorList>
            <person name="Goeker M."/>
        </authorList>
    </citation>
    <scope>NUCLEOTIDE SEQUENCE [LARGE SCALE GENOMIC DNA]</scope>
    <source>
        <strain evidence="4 5">DSM 103426</strain>
    </source>
</reference>
<dbReference type="EMBL" id="SLZV01000019">
    <property type="protein sequence ID" value="TCS66178.1"/>
    <property type="molecule type" value="Genomic_DNA"/>
</dbReference>
<protein>
    <recommendedName>
        <fullName evidence="6">DUF5717 domain-containing protein</fullName>
    </recommendedName>
</protein>
<evidence type="ECO:0000313" key="4">
    <source>
        <dbReference type="EMBL" id="TCS66178.1"/>
    </source>
</evidence>
<evidence type="ECO:0000259" key="3">
    <source>
        <dbReference type="Pfam" id="PF18984"/>
    </source>
</evidence>
<organism evidence="4 5">
    <name type="scientific">Faecalimonas umbilicata</name>
    <dbReference type="NCBI Taxonomy" id="1912855"/>
    <lineage>
        <taxon>Bacteria</taxon>
        <taxon>Bacillati</taxon>
        <taxon>Bacillota</taxon>
        <taxon>Clostridia</taxon>
        <taxon>Lachnospirales</taxon>
        <taxon>Lachnospiraceae</taxon>
        <taxon>Faecalimonas</taxon>
    </lineage>
</organism>
<evidence type="ECO:0000256" key="1">
    <source>
        <dbReference type="SAM" id="Coils"/>
    </source>
</evidence>
<dbReference type="Pfam" id="PF18983">
    <property type="entry name" value="DUF5717"/>
    <property type="match status" value="1"/>
</dbReference>
<dbReference type="Pfam" id="PF18984">
    <property type="entry name" value="DUF5717_N"/>
    <property type="match status" value="1"/>
</dbReference>
<keyword evidence="1" id="KW-0175">Coiled coil</keyword>
<dbReference type="AlphaFoldDB" id="A0A4R3JJ92"/>
<evidence type="ECO:0000259" key="2">
    <source>
        <dbReference type="Pfam" id="PF18983"/>
    </source>
</evidence>
<evidence type="ECO:0008006" key="6">
    <source>
        <dbReference type="Google" id="ProtNLM"/>
    </source>
</evidence>
<dbReference type="Proteomes" id="UP000294613">
    <property type="component" value="Unassembled WGS sequence"/>
</dbReference>
<dbReference type="InterPro" id="IPR043774">
    <property type="entry name" value="DUF5717_C"/>
</dbReference>
<feature type="domain" description="DUF5717" evidence="2">
    <location>
        <begin position="792"/>
        <end position="1088"/>
    </location>
</feature>
<name>A0A4R3JJ92_9FIRM</name>
<sequence length="1091" mass="129593">MKNKIKHFSEGDFRAIQPKIRLPETKIIMKIGEGEVYHGEFLIENEEEGDVRGLVYASSFRMHCSEQGFEGHQVKIHFTYDASGMLPGQIEKGYFTIVCSGGEFELPFTAIIEKPYVMTSVGKVQDMESFRRLAEKDYLEAARLFRSRDFYQILKYEEKRWSNLYSNMRKWSLDEQGLEEFLVGTKQKERIFLTLSEEAESFFDLQTSKKEAIRITKNTWGYMEVAVEVKGDFLCLVQNRLSTEDFVGNRYQLEYVIESDLLHGGKNYGEIVIRTPYETLTYTVVVSQNPAKSSDRREQAKEWIRLLSSYLQCEAGKAQKEMWIKEAKGYIQRRLQEDSDNDLYLLLQAQLAILEGRKKDAQDNLDQYSYSRFSLSKKFEMDAYYLYLTAVCRAEEAYTKKTVEDIRRMYMKNRESWQILCILVELDEIYQDKQDKLSRLEEQYQKGANSILFYLQAYRCYREQPECIKKLGAFEIRVFSFAAKYGLLSEEVALYIANLATQLKGFDKNIYQILGKAYEQYPDPMILNAVCTMLIKGSRLDGEYFVWYERAVKAGLKIAQLYESYMITIHGKKAKEPLPKSIYLYFLHGSVLDYTKLAVLYANVILHVEETSELYGQYREKMEQFALTQLEKKHITEPLRIIYKRFLNEENLTPKRREALNEICHVYEVIVQSDRMKSVIVINAEGEIANRVSVIDGKAQIHLYSKEDRIVWEGRNGIHYVESVNYESRRLFYDKHYLELCRPDPEQEEEEGYCSRPLTFEEVQDNGLEQYEHEEVFHLCSKKIREDNYAEDDFLTYLTFSLFQEEYYDKAVLTYLANYYCGPTKDMKRLWRVAREYEIQTFQLAERILTQMLFSEQMFGEAEIFLDYYYGKPYYRLKWAYLVYVCREYVTKQREIADEVMEILCMEYHHQSTIPEVCQIAVLQYYADHAWGDVQENMLLTFLRELSIRQIYFPFFLQYRKDWLKELQLYDKTMVAYYAKKKGKVTFRYQLIRDGEETGEYHSEVLGPVYENVYVKSMILFEGEELRYYFVESGEMSEIRTEKAVCRKVDRQKEIGKYMRINQLIREGQKQELIENFAEEEQMSELLFPIY</sequence>
<accession>A0A4R3JJ92</accession>
<dbReference type="RefSeq" id="WP_116442354.1">
    <property type="nucleotide sequence ID" value="NZ_BHEO01000008.1"/>
</dbReference>
<comment type="caution">
    <text evidence="4">The sequence shown here is derived from an EMBL/GenBank/DDBJ whole genome shotgun (WGS) entry which is preliminary data.</text>
</comment>
<feature type="domain" description="DUF5717" evidence="3">
    <location>
        <begin position="1"/>
        <end position="747"/>
    </location>
</feature>